<proteinExistence type="predicted"/>
<evidence type="ECO:0000313" key="1">
    <source>
        <dbReference type="EMBL" id="ADG07056.1"/>
    </source>
</evidence>
<dbReference type="STRING" id="562970.Btus_2392"/>
<organism evidence="1 2">
    <name type="scientific">Kyrpidia tusciae (strain DSM 2912 / NBRC 15312 / T2)</name>
    <name type="common">Bacillus tusciae</name>
    <dbReference type="NCBI Taxonomy" id="562970"/>
    <lineage>
        <taxon>Bacteria</taxon>
        <taxon>Bacillati</taxon>
        <taxon>Bacillota</taxon>
        <taxon>Bacilli</taxon>
        <taxon>Bacillales</taxon>
        <taxon>Alicyclobacillaceae</taxon>
        <taxon>Kyrpidia</taxon>
    </lineage>
</organism>
<dbReference type="HOGENOM" id="CLU_3184910_0_0_9"/>
<name>D5WSN7_KYRT2</name>
<protein>
    <submittedName>
        <fullName evidence="1">Uncharacterized protein</fullName>
    </submittedName>
</protein>
<dbReference type="Proteomes" id="UP000002368">
    <property type="component" value="Chromosome"/>
</dbReference>
<dbReference type="KEGG" id="bts:Btus_2392"/>
<reference evidence="1 2" key="1">
    <citation type="journal article" date="2011" name="Stand. Genomic Sci.">
        <title>Complete genome sequence of the thermophilic, hydrogen-oxidizing Bacillus tusciae type strain (T2) and reclassification in the new genus, Kyrpidia gen. nov. as Kyrpidia tusciae comb. nov. and emendation of the family Alicyclobacillaceae da Costa and Rainey, 2010.</title>
        <authorList>
            <person name="Klenk H.P."/>
            <person name="Lapidus A."/>
            <person name="Chertkov O."/>
            <person name="Copeland A."/>
            <person name="Del Rio T.G."/>
            <person name="Nolan M."/>
            <person name="Lucas S."/>
            <person name="Chen F."/>
            <person name="Tice H."/>
            <person name="Cheng J.F."/>
            <person name="Han C."/>
            <person name="Bruce D."/>
            <person name="Goodwin L."/>
            <person name="Pitluck S."/>
            <person name="Pati A."/>
            <person name="Ivanova N."/>
            <person name="Mavromatis K."/>
            <person name="Daum C."/>
            <person name="Chen A."/>
            <person name="Palaniappan K."/>
            <person name="Chang Y.J."/>
            <person name="Land M."/>
            <person name="Hauser L."/>
            <person name="Jeffries C.D."/>
            <person name="Detter J.C."/>
            <person name="Rohde M."/>
            <person name="Abt B."/>
            <person name="Pukall R."/>
            <person name="Goker M."/>
            <person name="Bristow J."/>
            <person name="Markowitz V."/>
            <person name="Hugenholtz P."/>
            <person name="Eisen J.A."/>
        </authorList>
    </citation>
    <scope>NUCLEOTIDE SEQUENCE [LARGE SCALE GENOMIC DNA]</scope>
    <source>
        <strain evidence="1 2">DSM 2912</strain>
    </source>
</reference>
<keyword evidence="2" id="KW-1185">Reference proteome</keyword>
<dbReference type="EMBL" id="CP002017">
    <property type="protein sequence ID" value="ADG07056.1"/>
    <property type="molecule type" value="Genomic_DNA"/>
</dbReference>
<accession>D5WSN7</accession>
<gene>
    <name evidence="1" type="ordered locus">Btus_2392</name>
</gene>
<sequence length="46" mass="5428">MSLRLPTTPWRLRSRSSTVYEARRIATRYGKVKGVQNVGYLPRIRH</sequence>
<dbReference type="AlphaFoldDB" id="D5WSN7"/>
<evidence type="ECO:0000313" key="2">
    <source>
        <dbReference type="Proteomes" id="UP000002368"/>
    </source>
</evidence>